<name>A0ABV5ZLI9_9BACT</name>
<gene>
    <name evidence="2" type="ORF">ACFFK8_04630</name>
</gene>
<dbReference type="InterPro" id="IPR013783">
    <property type="entry name" value="Ig-like_fold"/>
</dbReference>
<dbReference type="PANTHER" id="PTHR32518:SF3">
    <property type="entry name" value="4-ALPHA-GLUCANOTRANSFERASE"/>
    <property type="match status" value="1"/>
</dbReference>
<dbReference type="InterPro" id="IPR002044">
    <property type="entry name" value="CBM20"/>
</dbReference>
<organism evidence="2 3">
    <name type="scientific">Hallella seregens ATCC 51272</name>
    <dbReference type="NCBI Taxonomy" id="1336250"/>
    <lineage>
        <taxon>Bacteria</taxon>
        <taxon>Pseudomonadati</taxon>
        <taxon>Bacteroidota</taxon>
        <taxon>Bacteroidia</taxon>
        <taxon>Bacteroidales</taxon>
        <taxon>Prevotellaceae</taxon>
        <taxon>Hallella</taxon>
    </lineage>
</organism>
<evidence type="ECO:0000313" key="2">
    <source>
        <dbReference type="EMBL" id="MFB9897111.1"/>
    </source>
</evidence>
<sequence>MKLQFSISYRAPFGQSVHVCLRYLDAGGHGRSLDLPMHTDDGTLWRLETTARPLPRQAVRYLAYHYQVEDDAGRLMRREWAAVPRLYCCDESRNYIFEDIWRDLSLQHYLFAVRRPRRPLMRLCDVPQFNRSVIFRVSAPHVPAGRSVALLGSDAALGAWSEKRYLQMYPVGDGDWMLSINAYALGLPVAFKYVVVDDHTHDIVEWERGDNRRTALRRLETGDQLVVYGGNVRTATTLTFHDELLNEDHTTDYDLRELYI</sequence>
<dbReference type="Gene3D" id="2.60.40.10">
    <property type="entry name" value="Immunoglobulins"/>
    <property type="match status" value="1"/>
</dbReference>
<dbReference type="InterPro" id="IPR013784">
    <property type="entry name" value="Carb-bd-like_fold"/>
</dbReference>
<evidence type="ECO:0000313" key="3">
    <source>
        <dbReference type="Proteomes" id="UP001589688"/>
    </source>
</evidence>
<comment type="caution">
    <text evidence="2">The sequence shown here is derived from an EMBL/GenBank/DDBJ whole genome shotgun (WGS) entry which is preliminary data.</text>
</comment>
<accession>A0ABV5ZLI9</accession>
<dbReference type="RefSeq" id="WP_005846915.1">
    <property type="nucleotide sequence ID" value="NZ_JADU01000006.1"/>
</dbReference>
<keyword evidence="3" id="KW-1185">Reference proteome</keyword>
<dbReference type="Pfam" id="PF00686">
    <property type="entry name" value="CBM_20"/>
    <property type="match status" value="1"/>
</dbReference>
<evidence type="ECO:0000259" key="1">
    <source>
        <dbReference type="PROSITE" id="PS51166"/>
    </source>
</evidence>
<proteinExistence type="predicted"/>
<protein>
    <submittedName>
        <fullName evidence="2">Carbohydrate-binding module family 20 domain-containing protein</fullName>
    </submittedName>
</protein>
<feature type="domain" description="CBM20" evidence="1">
    <location>
        <begin position="125"/>
        <end position="230"/>
    </location>
</feature>
<dbReference type="EMBL" id="JBHLZF010000001">
    <property type="protein sequence ID" value="MFB9897111.1"/>
    <property type="molecule type" value="Genomic_DNA"/>
</dbReference>
<dbReference type="Proteomes" id="UP001589688">
    <property type="component" value="Unassembled WGS sequence"/>
</dbReference>
<dbReference type="SUPFAM" id="SSF49452">
    <property type="entry name" value="Starch-binding domain-like"/>
    <property type="match status" value="1"/>
</dbReference>
<reference evidence="2 3" key="1">
    <citation type="submission" date="2024-09" db="EMBL/GenBank/DDBJ databases">
        <authorList>
            <person name="Sun Q."/>
            <person name="Mori K."/>
        </authorList>
    </citation>
    <scope>NUCLEOTIDE SEQUENCE [LARGE SCALE GENOMIC DNA]</scope>
    <source>
        <strain evidence="2 3">ATCC 51272</strain>
    </source>
</reference>
<dbReference type="SMART" id="SM01065">
    <property type="entry name" value="CBM_2"/>
    <property type="match status" value="1"/>
</dbReference>
<dbReference type="PROSITE" id="PS51166">
    <property type="entry name" value="CBM20"/>
    <property type="match status" value="1"/>
</dbReference>
<dbReference type="PANTHER" id="PTHR32518">
    <property type="match status" value="1"/>
</dbReference>